<gene>
    <name evidence="1" type="ORF">PDE_07616</name>
</gene>
<keyword evidence="2" id="KW-1185">Reference proteome</keyword>
<sequence>MDDGETRFQTAELSIDWLSSAHPLWQEGSGGNAWSCVPLYSVLREDENIRHGPPINGGRTTSTFLTVASDLSRARRRLTTARQDRYKVHVLLSDGDQYAR</sequence>
<dbReference type="Proteomes" id="UP000019376">
    <property type="component" value="Unassembled WGS sequence"/>
</dbReference>
<evidence type="ECO:0000313" key="1">
    <source>
        <dbReference type="EMBL" id="EPS32656.1"/>
    </source>
</evidence>
<dbReference type="EMBL" id="KB644414">
    <property type="protein sequence ID" value="EPS32656.1"/>
    <property type="molecule type" value="Genomic_DNA"/>
</dbReference>
<organism evidence="1 2">
    <name type="scientific">Penicillium oxalicum (strain 114-2 / CGMCC 5302)</name>
    <name type="common">Penicillium decumbens</name>
    <dbReference type="NCBI Taxonomy" id="933388"/>
    <lineage>
        <taxon>Eukaryota</taxon>
        <taxon>Fungi</taxon>
        <taxon>Dikarya</taxon>
        <taxon>Ascomycota</taxon>
        <taxon>Pezizomycotina</taxon>
        <taxon>Eurotiomycetes</taxon>
        <taxon>Eurotiomycetidae</taxon>
        <taxon>Eurotiales</taxon>
        <taxon>Aspergillaceae</taxon>
        <taxon>Penicillium</taxon>
    </lineage>
</organism>
<reference evidence="1 2" key="1">
    <citation type="journal article" date="2013" name="PLoS ONE">
        <title>Genomic and secretomic analyses reveal unique features of the lignocellulolytic enzyme system of Penicillium decumbens.</title>
        <authorList>
            <person name="Liu G."/>
            <person name="Zhang L."/>
            <person name="Wei X."/>
            <person name="Zou G."/>
            <person name="Qin Y."/>
            <person name="Ma L."/>
            <person name="Li J."/>
            <person name="Zheng H."/>
            <person name="Wang S."/>
            <person name="Wang C."/>
            <person name="Xun L."/>
            <person name="Zhao G.-P."/>
            <person name="Zhou Z."/>
            <person name="Qu Y."/>
        </authorList>
    </citation>
    <scope>NUCLEOTIDE SEQUENCE [LARGE SCALE GENOMIC DNA]</scope>
    <source>
        <strain evidence="2">114-2 / CGMCC 5302</strain>
    </source>
</reference>
<proteinExistence type="predicted"/>
<accession>S7ZV69</accession>
<protein>
    <submittedName>
        <fullName evidence="1">Uncharacterized protein</fullName>
    </submittedName>
</protein>
<dbReference type="AlphaFoldDB" id="S7ZV69"/>
<name>S7ZV69_PENO1</name>
<dbReference type="HOGENOM" id="CLU_2307023_0_0_1"/>
<evidence type="ECO:0000313" key="2">
    <source>
        <dbReference type="Proteomes" id="UP000019376"/>
    </source>
</evidence>